<organism evidence="3 4">
    <name type="scientific">Ruficoccus amylovorans</name>
    <dbReference type="NCBI Taxonomy" id="1804625"/>
    <lineage>
        <taxon>Bacteria</taxon>
        <taxon>Pseudomonadati</taxon>
        <taxon>Verrucomicrobiota</taxon>
        <taxon>Opitutia</taxon>
        <taxon>Puniceicoccales</taxon>
        <taxon>Cerasicoccaceae</taxon>
        <taxon>Ruficoccus</taxon>
    </lineage>
</organism>
<feature type="transmembrane region" description="Helical" evidence="2">
    <location>
        <begin position="46"/>
        <end position="67"/>
    </location>
</feature>
<name>A0A842HCH5_9BACT</name>
<keyword evidence="2" id="KW-0812">Transmembrane</keyword>
<protein>
    <submittedName>
        <fullName evidence="3">Uncharacterized protein</fullName>
    </submittedName>
</protein>
<evidence type="ECO:0000256" key="1">
    <source>
        <dbReference type="SAM" id="MobiDB-lite"/>
    </source>
</evidence>
<evidence type="ECO:0000313" key="4">
    <source>
        <dbReference type="Proteomes" id="UP000546464"/>
    </source>
</evidence>
<evidence type="ECO:0000256" key="2">
    <source>
        <dbReference type="SAM" id="Phobius"/>
    </source>
</evidence>
<dbReference type="AlphaFoldDB" id="A0A842HCH5"/>
<gene>
    <name evidence="3" type="ORF">H5P28_07580</name>
</gene>
<feature type="compositionally biased region" description="Polar residues" evidence="1">
    <location>
        <begin position="106"/>
        <end position="115"/>
    </location>
</feature>
<accession>A0A842HCH5</accession>
<keyword evidence="4" id="KW-1185">Reference proteome</keyword>
<feature type="region of interest" description="Disordered" evidence="1">
    <location>
        <begin position="71"/>
        <end position="142"/>
    </location>
</feature>
<dbReference type="Proteomes" id="UP000546464">
    <property type="component" value="Unassembled WGS sequence"/>
</dbReference>
<feature type="compositionally biased region" description="Pro residues" evidence="1">
    <location>
        <begin position="79"/>
        <end position="92"/>
    </location>
</feature>
<comment type="caution">
    <text evidence="3">The sequence shown here is derived from an EMBL/GenBank/DDBJ whole genome shotgun (WGS) entry which is preliminary data.</text>
</comment>
<dbReference type="RefSeq" id="WP_185675104.1">
    <property type="nucleotide sequence ID" value="NZ_JACHVB010000020.1"/>
</dbReference>
<feature type="compositionally biased region" description="Polar residues" evidence="1">
    <location>
        <begin position="129"/>
        <end position="142"/>
    </location>
</feature>
<keyword evidence="2" id="KW-0472">Membrane</keyword>
<evidence type="ECO:0000313" key="3">
    <source>
        <dbReference type="EMBL" id="MBC2594122.1"/>
    </source>
</evidence>
<sequence length="142" mass="14505">MHRGMGCAGLVCGVFGLAAGLSALFFNYFVSPGLDYDSPLNDLTTVFWLFNTLLIGLAVCFVSGGLMMKDSPADKAPAPGAPPPLPVKPQPAPVAFTPARSVPAQPVQTPTQASSAPPALPSEDAATAASPTTEQTPRNPLG</sequence>
<keyword evidence="2" id="KW-1133">Transmembrane helix</keyword>
<proteinExistence type="predicted"/>
<reference evidence="3 4" key="1">
    <citation type="submission" date="2020-07" db="EMBL/GenBank/DDBJ databases">
        <authorList>
            <person name="Feng X."/>
        </authorList>
    </citation>
    <scope>NUCLEOTIDE SEQUENCE [LARGE SCALE GENOMIC DNA]</scope>
    <source>
        <strain evidence="3 4">JCM31066</strain>
    </source>
</reference>
<dbReference type="EMBL" id="JACHVB010000020">
    <property type="protein sequence ID" value="MBC2594122.1"/>
    <property type="molecule type" value="Genomic_DNA"/>
</dbReference>